<feature type="compositionally biased region" description="Low complexity" evidence="2">
    <location>
        <begin position="1"/>
        <end position="24"/>
    </location>
</feature>
<dbReference type="SMART" id="SM00343">
    <property type="entry name" value="ZnF_C2HC"/>
    <property type="match status" value="2"/>
</dbReference>
<feature type="domain" description="CCHC-type" evidence="3">
    <location>
        <begin position="84"/>
        <end position="99"/>
    </location>
</feature>
<accession>A0A453BID1</accession>
<reference evidence="4" key="3">
    <citation type="journal article" date="2017" name="Nature">
        <title>Genome sequence of the progenitor of the wheat D genome Aegilops tauschii.</title>
        <authorList>
            <person name="Luo M.C."/>
            <person name="Gu Y.Q."/>
            <person name="Puiu D."/>
            <person name="Wang H."/>
            <person name="Twardziok S.O."/>
            <person name="Deal K.R."/>
            <person name="Huo N."/>
            <person name="Zhu T."/>
            <person name="Wang L."/>
            <person name="Wang Y."/>
            <person name="McGuire P.E."/>
            <person name="Liu S."/>
            <person name="Long H."/>
            <person name="Ramasamy R.K."/>
            <person name="Rodriguez J.C."/>
            <person name="Van S.L."/>
            <person name="Yuan L."/>
            <person name="Wang Z."/>
            <person name="Xia Z."/>
            <person name="Xiao L."/>
            <person name="Anderson O.D."/>
            <person name="Ouyang S."/>
            <person name="Liang Y."/>
            <person name="Zimin A.V."/>
            <person name="Pertea G."/>
            <person name="Qi P."/>
            <person name="Bennetzen J.L."/>
            <person name="Dai X."/>
            <person name="Dawson M.W."/>
            <person name="Muller H.G."/>
            <person name="Kugler K."/>
            <person name="Rivarola-Duarte L."/>
            <person name="Spannagl M."/>
            <person name="Mayer K.F.X."/>
            <person name="Lu F.H."/>
            <person name="Bevan M.W."/>
            <person name="Leroy P."/>
            <person name="Li P."/>
            <person name="You F.M."/>
            <person name="Sun Q."/>
            <person name="Liu Z."/>
            <person name="Lyons E."/>
            <person name="Wicker T."/>
            <person name="Salzberg S.L."/>
            <person name="Devos K.M."/>
            <person name="Dvorak J."/>
        </authorList>
    </citation>
    <scope>NUCLEOTIDE SEQUENCE [LARGE SCALE GENOMIC DNA]</scope>
    <source>
        <strain evidence="4">cv. AL8/78</strain>
    </source>
</reference>
<reference evidence="4" key="4">
    <citation type="submission" date="2019-03" db="UniProtKB">
        <authorList>
            <consortium name="EnsemblPlants"/>
        </authorList>
    </citation>
    <scope>IDENTIFICATION</scope>
</reference>
<feature type="domain" description="CCHC-type" evidence="3">
    <location>
        <begin position="103"/>
        <end position="118"/>
    </location>
</feature>
<organism evidence="4 5">
    <name type="scientific">Aegilops tauschii subsp. strangulata</name>
    <name type="common">Goatgrass</name>
    <dbReference type="NCBI Taxonomy" id="200361"/>
    <lineage>
        <taxon>Eukaryota</taxon>
        <taxon>Viridiplantae</taxon>
        <taxon>Streptophyta</taxon>
        <taxon>Embryophyta</taxon>
        <taxon>Tracheophyta</taxon>
        <taxon>Spermatophyta</taxon>
        <taxon>Magnoliopsida</taxon>
        <taxon>Liliopsida</taxon>
        <taxon>Poales</taxon>
        <taxon>Poaceae</taxon>
        <taxon>BOP clade</taxon>
        <taxon>Pooideae</taxon>
        <taxon>Triticodae</taxon>
        <taxon>Triticeae</taxon>
        <taxon>Triticinae</taxon>
        <taxon>Aegilops</taxon>
    </lineage>
</organism>
<sequence length="126" mass="13732">VPHGRPVVSGLGLSGSPGSARSSSVEAAPAVQGPEWRRPGPSRKAMWRRRRALRRQQAAGAMDGRASPSSSERRLIPPDLYGLCFRCFQDGHRRQDCSNDPLCIRCGEAGHVSAQCTQPRSPIWES</sequence>
<protein>
    <recommendedName>
        <fullName evidence="3">CCHC-type domain-containing protein</fullName>
    </recommendedName>
</protein>
<keyword evidence="5" id="KW-1185">Reference proteome</keyword>
<keyword evidence="1" id="KW-0862">Zinc</keyword>
<dbReference type="InterPro" id="IPR036875">
    <property type="entry name" value="Znf_CCHC_sf"/>
</dbReference>
<reference evidence="4" key="5">
    <citation type="journal article" date="2021" name="G3 (Bethesda)">
        <title>Aegilops tauschii genome assembly Aet v5.0 features greater sequence contiguity and improved annotation.</title>
        <authorList>
            <person name="Wang L."/>
            <person name="Zhu T."/>
            <person name="Rodriguez J.C."/>
            <person name="Deal K.R."/>
            <person name="Dubcovsky J."/>
            <person name="McGuire P.E."/>
            <person name="Lux T."/>
            <person name="Spannagl M."/>
            <person name="Mayer K.F.X."/>
            <person name="Baldrich P."/>
            <person name="Meyers B.C."/>
            <person name="Huo N."/>
            <person name="Gu Y.Q."/>
            <person name="Zhou H."/>
            <person name="Devos K.M."/>
            <person name="Bennetzen J.L."/>
            <person name="Unver T."/>
            <person name="Budak H."/>
            <person name="Gulick P.J."/>
            <person name="Galiba G."/>
            <person name="Kalapos B."/>
            <person name="Nelson D.R."/>
            <person name="Li P."/>
            <person name="You F.M."/>
            <person name="Luo M.C."/>
            <person name="Dvorak J."/>
        </authorList>
    </citation>
    <scope>NUCLEOTIDE SEQUENCE [LARGE SCALE GENOMIC DNA]</scope>
    <source>
        <strain evidence="4">cv. AL8/78</strain>
    </source>
</reference>
<evidence type="ECO:0000313" key="5">
    <source>
        <dbReference type="Proteomes" id="UP000015105"/>
    </source>
</evidence>
<dbReference type="AlphaFoldDB" id="A0A453BID1"/>
<feature type="compositionally biased region" description="Basic residues" evidence="2">
    <location>
        <begin position="45"/>
        <end position="54"/>
    </location>
</feature>
<dbReference type="SUPFAM" id="SSF57756">
    <property type="entry name" value="Retrovirus zinc finger-like domains"/>
    <property type="match status" value="1"/>
</dbReference>
<evidence type="ECO:0000259" key="3">
    <source>
        <dbReference type="PROSITE" id="PS50158"/>
    </source>
</evidence>
<dbReference type="EnsemblPlants" id="AET2Gv20517300.1">
    <property type="protein sequence ID" value="AET2Gv20517300.1"/>
    <property type="gene ID" value="AET2Gv20517300"/>
</dbReference>
<proteinExistence type="predicted"/>
<evidence type="ECO:0000313" key="4">
    <source>
        <dbReference type="EnsemblPlants" id="AET2Gv20517300.1"/>
    </source>
</evidence>
<dbReference type="GO" id="GO:0008270">
    <property type="term" value="F:zinc ion binding"/>
    <property type="evidence" value="ECO:0007669"/>
    <property type="project" value="UniProtKB-KW"/>
</dbReference>
<reference evidence="5" key="1">
    <citation type="journal article" date="2014" name="Science">
        <title>Ancient hybridizations among the ancestral genomes of bread wheat.</title>
        <authorList>
            <consortium name="International Wheat Genome Sequencing Consortium,"/>
            <person name="Marcussen T."/>
            <person name="Sandve S.R."/>
            <person name="Heier L."/>
            <person name="Spannagl M."/>
            <person name="Pfeifer M."/>
            <person name="Jakobsen K.S."/>
            <person name="Wulff B.B."/>
            <person name="Steuernagel B."/>
            <person name="Mayer K.F."/>
            <person name="Olsen O.A."/>
        </authorList>
    </citation>
    <scope>NUCLEOTIDE SEQUENCE [LARGE SCALE GENOMIC DNA]</scope>
    <source>
        <strain evidence="5">cv. AL8/78</strain>
    </source>
</reference>
<dbReference type="Proteomes" id="UP000015105">
    <property type="component" value="Chromosome 2D"/>
</dbReference>
<keyword evidence="1" id="KW-0479">Metal-binding</keyword>
<evidence type="ECO:0000256" key="2">
    <source>
        <dbReference type="SAM" id="MobiDB-lite"/>
    </source>
</evidence>
<feature type="region of interest" description="Disordered" evidence="2">
    <location>
        <begin position="1"/>
        <end position="74"/>
    </location>
</feature>
<dbReference type="Gramene" id="AET2Gv20517300.1">
    <property type="protein sequence ID" value="AET2Gv20517300.1"/>
    <property type="gene ID" value="AET2Gv20517300"/>
</dbReference>
<dbReference type="InterPro" id="IPR001878">
    <property type="entry name" value="Znf_CCHC"/>
</dbReference>
<dbReference type="Gene3D" id="4.10.60.10">
    <property type="entry name" value="Zinc finger, CCHC-type"/>
    <property type="match status" value="1"/>
</dbReference>
<dbReference type="GO" id="GO:0003676">
    <property type="term" value="F:nucleic acid binding"/>
    <property type="evidence" value="ECO:0007669"/>
    <property type="project" value="InterPro"/>
</dbReference>
<reference evidence="5" key="2">
    <citation type="journal article" date="2017" name="Nat. Plants">
        <title>The Aegilops tauschii genome reveals multiple impacts of transposons.</title>
        <authorList>
            <person name="Zhao G."/>
            <person name="Zou C."/>
            <person name="Li K."/>
            <person name="Wang K."/>
            <person name="Li T."/>
            <person name="Gao L."/>
            <person name="Zhang X."/>
            <person name="Wang H."/>
            <person name="Yang Z."/>
            <person name="Liu X."/>
            <person name="Jiang W."/>
            <person name="Mao L."/>
            <person name="Kong X."/>
            <person name="Jiao Y."/>
            <person name="Jia J."/>
        </authorList>
    </citation>
    <scope>NUCLEOTIDE SEQUENCE [LARGE SCALE GENOMIC DNA]</scope>
    <source>
        <strain evidence="5">cv. AL8/78</strain>
    </source>
</reference>
<evidence type="ECO:0000256" key="1">
    <source>
        <dbReference type="PROSITE-ProRule" id="PRU00047"/>
    </source>
</evidence>
<name>A0A453BID1_AEGTS</name>
<dbReference type="PROSITE" id="PS50158">
    <property type="entry name" value="ZF_CCHC"/>
    <property type="match status" value="2"/>
</dbReference>
<keyword evidence="1" id="KW-0863">Zinc-finger</keyword>
<dbReference type="Pfam" id="PF00098">
    <property type="entry name" value="zf-CCHC"/>
    <property type="match status" value="1"/>
</dbReference>